<accession>A0ABY0YKC6</accession>
<sequence>MLTWLSVTVQWHRVIVHRWLASEDVSKLTTDLLG</sequence>
<comment type="caution">
    <text evidence="1">The sequence shown here is derived from an EMBL/GenBank/DDBJ whole genome shotgun (WGS) entry which is preliminary data.</text>
</comment>
<evidence type="ECO:0000313" key="2">
    <source>
        <dbReference type="Proteomes" id="UP000199665"/>
    </source>
</evidence>
<proteinExistence type="predicted"/>
<protein>
    <submittedName>
        <fullName evidence="1">Uncharacterized protein</fullName>
    </submittedName>
</protein>
<keyword evidence="2" id="KW-1185">Reference proteome</keyword>
<dbReference type="Proteomes" id="UP000199665">
    <property type="component" value="Unassembled WGS sequence"/>
</dbReference>
<dbReference type="EMBL" id="FNRV01000001">
    <property type="protein sequence ID" value="SED66492.1"/>
    <property type="molecule type" value="Genomic_DNA"/>
</dbReference>
<evidence type="ECO:0000313" key="1">
    <source>
        <dbReference type="EMBL" id="SED66492.1"/>
    </source>
</evidence>
<gene>
    <name evidence="1" type="ORF">SAMN05216205_5863</name>
</gene>
<name>A0ABY0YKC6_9PSED</name>
<reference evidence="1 2" key="1">
    <citation type="submission" date="2016-10" db="EMBL/GenBank/DDBJ databases">
        <authorList>
            <person name="Varghese N."/>
            <person name="Submissions S."/>
        </authorList>
    </citation>
    <scope>NUCLEOTIDE SEQUENCE [LARGE SCALE GENOMIC DNA]</scope>
    <source>
        <strain evidence="1 2">DSM 18327</strain>
    </source>
</reference>
<organism evidence="1 2">
    <name type="scientific">Pseudomonas mohnii</name>
    <dbReference type="NCBI Taxonomy" id="395600"/>
    <lineage>
        <taxon>Bacteria</taxon>
        <taxon>Pseudomonadati</taxon>
        <taxon>Pseudomonadota</taxon>
        <taxon>Gammaproteobacteria</taxon>
        <taxon>Pseudomonadales</taxon>
        <taxon>Pseudomonadaceae</taxon>
        <taxon>Pseudomonas</taxon>
    </lineage>
</organism>